<dbReference type="EMBL" id="CM039432">
    <property type="protein sequence ID" value="KAI4332028.1"/>
    <property type="molecule type" value="Genomic_DNA"/>
</dbReference>
<evidence type="ECO:0000313" key="1">
    <source>
        <dbReference type="EMBL" id="KAI4332028.1"/>
    </source>
</evidence>
<organism evidence="1 2">
    <name type="scientific">Bauhinia variegata</name>
    <name type="common">Purple orchid tree</name>
    <name type="synonym">Phanera variegata</name>
    <dbReference type="NCBI Taxonomy" id="167791"/>
    <lineage>
        <taxon>Eukaryota</taxon>
        <taxon>Viridiplantae</taxon>
        <taxon>Streptophyta</taxon>
        <taxon>Embryophyta</taxon>
        <taxon>Tracheophyta</taxon>
        <taxon>Spermatophyta</taxon>
        <taxon>Magnoliopsida</taxon>
        <taxon>eudicotyledons</taxon>
        <taxon>Gunneridae</taxon>
        <taxon>Pentapetalae</taxon>
        <taxon>rosids</taxon>
        <taxon>fabids</taxon>
        <taxon>Fabales</taxon>
        <taxon>Fabaceae</taxon>
        <taxon>Cercidoideae</taxon>
        <taxon>Cercideae</taxon>
        <taxon>Bauhiniinae</taxon>
        <taxon>Bauhinia</taxon>
    </lineage>
</organism>
<keyword evidence="2" id="KW-1185">Reference proteome</keyword>
<proteinExistence type="predicted"/>
<reference evidence="1 2" key="1">
    <citation type="journal article" date="2022" name="DNA Res.">
        <title>Chromosomal-level genome assembly of the orchid tree Bauhinia variegata (Leguminosae; Cercidoideae) supports the allotetraploid origin hypothesis of Bauhinia.</title>
        <authorList>
            <person name="Zhong Y."/>
            <person name="Chen Y."/>
            <person name="Zheng D."/>
            <person name="Pang J."/>
            <person name="Liu Y."/>
            <person name="Luo S."/>
            <person name="Meng S."/>
            <person name="Qian L."/>
            <person name="Wei D."/>
            <person name="Dai S."/>
            <person name="Zhou R."/>
        </authorList>
    </citation>
    <scope>NUCLEOTIDE SEQUENCE [LARGE SCALE GENOMIC DNA]</scope>
    <source>
        <strain evidence="1">BV-YZ2020</strain>
    </source>
</reference>
<dbReference type="Proteomes" id="UP000828941">
    <property type="component" value="Chromosome 7"/>
</dbReference>
<protein>
    <submittedName>
        <fullName evidence="1">Uncharacterized protein</fullName>
    </submittedName>
</protein>
<name>A0ACB9N7K1_BAUVA</name>
<comment type="caution">
    <text evidence="1">The sequence shown here is derived from an EMBL/GenBank/DDBJ whole genome shotgun (WGS) entry which is preliminary data.</text>
</comment>
<gene>
    <name evidence="1" type="ORF">L6164_016969</name>
</gene>
<evidence type="ECO:0000313" key="2">
    <source>
        <dbReference type="Proteomes" id="UP000828941"/>
    </source>
</evidence>
<sequence>MEEIGHRTVEVNGIKMHIAEKGEGPVVLFLHGFPELWYSWRHHILALSSLGYHAVAPDLRGFGDTEAPASVSSYTCFDIVGDLVALIDTLGVEQVFLVAHDWGAIMGWYLCLFRPEKVKAYVCLSVPFLPRNPKVKTVDSLLALYGEDYYICRFQKPGEMEAQIAEVGVPYVLKNILTTRKTGPPIFPKGEYGKGFNPDTPETLPPWLSEQDLAYFVSKFEKTGFTGGLNYYRNFDRNWELTAPWTGAQVKVPVKFITGDLDMVYTSGWIKPYIHSDQFKKDVPSLEEVVIQEGVAHFNNQETAEEITNHIYNFIKKF</sequence>
<accession>A0ACB9N7K1</accession>